<dbReference type="AlphaFoldDB" id="A0A4Y2G3P2"/>
<protein>
    <submittedName>
        <fullName evidence="1">Uncharacterized protein</fullName>
    </submittedName>
</protein>
<accession>A0A4Y2G3P2</accession>
<comment type="caution">
    <text evidence="1">The sequence shown here is derived from an EMBL/GenBank/DDBJ whole genome shotgun (WGS) entry which is preliminary data.</text>
</comment>
<organism evidence="1 2">
    <name type="scientific">Araneus ventricosus</name>
    <name type="common">Orbweaver spider</name>
    <name type="synonym">Epeira ventricosa</name>
    <dbReference type="NCBI Taxonomy" id="182803"/>
    <lineage>
        <taxon>Eukaryota</taxon>
        <taxon>Metazoa</taxon>
        <taxon>Ecdysozoa</taxon>
        <taxon>Arthropoda</taxon>
        <taxon>Chelicerata</taxon>
        <taxon>Arachnida</taxon>
        <taxon>Araneae</taxon>
        <taxon>Araneomorphae</taxon>
        <taxon>Entelegynae</taxon>
        <taxon>Araneoidea</taxon>
        <taxon>Araneidae</taxon>
        <taxon>Araneus</taxon>
    </lineage>
</organism>
<dbReference type="EMBL" id="BGPR01001195">
    <property type="protein sequence ID" value="GBM47847.1"/>
    <property type="molecule type" value="Genomic_DNA"/>
</dbReference>
<reference evidence="1 2" key="1">
    <citation type="journal article" date="2019" name="Sci. Rep.">
        <title>Orb-weaving spider Araneus ventricosus genome elucidates the spidroin gene catalogue.</title>
        <authorList>
            <person name="Kono N."/>
            <person name="Nakamura H."/>
            <person name="Ohtoshi R."/>
            <person name="Moran D.A.P."/>
            <person name="Shinohara A."/>
            <person name="Yoshida Y."/>
            <person name="Fujiwara M."/>
            <person name="Mori M."/>
            <person name="Tomita M."/>
            <person name="Arakawa K."/>
        </authorList>
    </citation>
    <scope>NUCLEOTIDE SEQUENCE [LARGE SCALE GENOMIC DNA]</scope>
</reference>
<evidence type="ECO:0000313" key="2">
    <source>
        <dbReference type="Proteomes" id="UP000499080"/>
    </source>
</evidence>
<proteinExistence type="predicted"/>
<sequence>MAEVIALRHLTSWKRIEGKVESCLYAFSCEARPSPRVLSPTENTIGERFMVKEKSAAFASTRPWTQEGRGLTLSIASMI</sequence>
<keyword evidence="2" id="KW-1185">Reference proteome</keyword>
<dbReference type="Proteomes" id="UP000499080">
    <property type="component" value="Unassembled WGS sequence"/>
</dbReference>
<gene>
    <name evidence="1" type="ORF">AVEN_91834_1</name>
</gene>
<name>A0A4Y2G3P2_ARAVE</name>
<evidence type="ECO:0000313" key="1">
    <source>
        <dbReference type="EMBL" id="GBM47847.1"/>
    </source>
</evidence>